<name>A0A6M4M810_9ALTE</name>
<evidence type="ECO:0008006" key="4">
    <source>
        <dbReference type="Google" id="ProtNLM"/>
    </source>
</evidence>
<reference evidence="3" key="1">
    <citation type="submission" date="2014-12" db="EMBL/GenBank/DDBJ databases">
        <title>Complete genome sequence of a multi-drug resistant Klebsiella pneumoniae.</title>
        <authorList>
            <person name="Hua X."/>
            <person name="Chen Q."/>
            <person name="Li X."/>
            <person name="Feng Y."/>
            <person name="Ruan Z."/>
            <person name="Yu Y."/>
        </authorList>
    </citation>
    <scope>NUCLEOTIDE SEQUENCE [LARGE SCALE GENOMIC DNA]</scope>
    <source>
        <strain evidence="3">5.12</strain>
    </source>
</reference>
<gene>
    <name evidence="2" type="ORF">CA267_000155</name>
</gene>
<dbReference type="EMBL" id="CP052766">
    <property type="protein sequence ID" value="QJR79322.1"/>
    <property type="molecule type" value="Genomic_DNA"/>
</dbReference>
<dbReference type="KEGG" id="apel:CA267_000155"/>
<organism evidence="2 3">
    <name type="scientific">Alteromonas pelagimontana</name>
    <dbReference type="NCBI Taxonomy" id="1858656"/>
    <lineage>
        <taxon>Bacteria</taxon>
        <taxon>Pseudomonadati</taxon>
        <taxon>Pseudomonadota</taxon>
        <taxon>Gammaproteobacteria</taxon>
        <taxon>Alteromonadales</taxon>
        <taxon>Alteromonadaceae</taxon>
        <taxon>Alteromonas/Salinimonas group</taxon>
        <taxon>Alteromonas</taxon>
    </lineage>
</organism>
<keyword evidence="1" id="KW-0732">Signal</keyword>
<feature type="chain" id="PRO_5028936909" description="Phosphate ABC transporter substrate-binding protein" evidence="1">
    <location>
        <begin position="27"/>
        <end position="99"/>
    </location>
</feature>
<evidence type="ECO:0000313" key="3">
    <source>
        <dbReference type="Proteomes" id="UP000219285"/>
    </source>
</evidence>
<dbReference type="AlphaFoldDB" id="A0A6M4M810"/>
<keyword evidence="3" id="KW-1185">Reference proteome</keyword>
<dbReference type="OrthoDB" id="5368544at2"/>
<dbReference type="Proteomes" id="UP000219285">
    <property type="component" value="Chromosome"/>
</dbReference>
<protein>
    <recommendedName>
        <fullName evidence="4">Phosphate ABC transporter substrate-binding protein</fullName>
    </recommendedName>
</protein>
<accession>A0A6M4M810</accession>
<reference evidence="2 3" key="2">
    <citation type="submission" date="2020-04" db="EMBL/GenBank/DDBJ databases">
        <title>Complete genome sequence of Alteromonas pelagimontana 5.12T.</title>
        <authorList>
            <person name="Sinha R.K."/>
            <person name="Krishnan K.P."/>
            <person name="Kurian J.P."/>
        </authorList>
    </citation>
    <scope>NUCLEOTIDE SEQUENCE [LARGE SCALE GENOMIC DNA]</scope>
    <source>
        <strain evidence="2 3">5.12</strain>
    </source>
</reference>
<evidence type="ECO:0000313" key="2">
    <source>
        <dbReference type="EMBL" id="QJR79322.1"/>
    </source>
</evidence>
<evidence type="ECO:0000256" key="1">
    <source>
        <dbReference type="SAM" id="SignalP"/>
    </source>
</evidence>
<sequence length="99" mass="10825">MKKFTKLFSLSVLFAAVGSFALPASAEIAVIVNSSFNESVDADQVTKLFLGKDKSLTPIMAGGKASDEFIEKVYLTRLVSTKPIGQNWLSQAVDARRRR</sequence>
<feature type="signal peptide" evidence="1">
    <location>
        <begin position="1"/>
        <end position="26"/>
    </location>
</feature>
<dbReference type="RefSeq" id="WP_083638441.1">
    <property type="nucleotide sequence ID" value="NZ_CP052766.1"/>
</dbReference>
<proteinExistence type="predicted"/>